<evidence type="ECO:0000256" key="9">
    <source>
        <dbReference type="ARBA" id="ARBA00029829"/>
    </source>
</evidence>
<keyword evidence="3" id="KW-1003">Cell membrane</keyword>
<evidence type="ECO:0000256" key="3">
    <source>
        <dbReference type="ARBA" id="ARBA00022475"/>
    </source>
</evidence>
<accession>A0ABZ1IKX8</accession>
<keyword evidence="4 11" id="KW-0812">Transmembrane</keyword>
<dbReference type="InterPro" id="IPR051474">
    <property type="entry name" value="Anti-sigma-K/W_factor"/>
</dbReference>
<evidence type="ECO:0000256" key="1">
    <source>
        <dbReference type="ARBA" id="ARBA00004167"/>
    </source>
</evidence>
<evidence type="ECO:0000256" key="5">
    <source>
        <dbReference type="ARBA" id="ARBA00022989"/>
    </source>
</evidence>
<feature type="transmembrane region" description="Helical" evidence="11">
    <location>
        <begin position="93"/>
        <end position="114"/>
    </location>
</feature>
<proteinExistence type="predicted"/>
<gene>
    <name evidence="14" type="ORF">VSH64_18945</name>
</gene>
<evidence type="ECO:0000256" key="11">
    <source>
        <dbReference type="SAM" id="Phobius"/>
    </source>
</evidence>
<dbReference type="Gene3D" id="1.10.10.1320">
    <property type="entry name" value="Anti-sigma factor, zinc-finger domain"/>
    <property type="match status" value="1"/>
</dbReference>
<evidence type="ECO:0000313" key="15">
    <source>
        <dbReference type="Proteomes" id="UP001330812"/>
    </source>
</evidence>
<evidence type="ECO:0000313" key="14">
    <source>
        <dbReference type="EMBL" id="WSE34150.1"/>
    </source>
</evidence>
<evidence type="ECO:0000259" key="13">
    <source>
        <dbReference type="Pfam" id="PF22618"/>
    </source>
</evidence>
<evidence type="ECO:0000256" key="8">
    <source>
        <dbReference type="ARBA" id="ARBA00023163"/>
    </source>
</evidence>
<evidence type="ECO:0000256" key="2">
    <source>
        <dbReference type="ARBA" id="ARBA00004236"/>
    </source>
</evidence>
<dbReference type="Proteomes" id="UP001330812">
    <property type="component" value="Chromosome"/>
</dbReference>
<reference evidence="14 15" key="1">
    <citation type="journal article" date="2015" name="Int. J. Syst. Evol. Microbiol.">
        <title>Amycolatopsis rhabdoformis sp. nov., an actinomycete isolated from a tropical forest soil.</title>
        <authorList>
            <person name="Souza W.R."/>
            <person name="Silva R.E."/>
            <person name="Goodfellow M."/>
            <person name="Busarakam K."/>
            <person name="Figueiro F.S."/>
            <person name="Ferreira D."/>
            <person name="Rodrigues-Filho E."/>
            <person name="Moraes L.A.B."/>
            <person name="Zucchi T.D."/>
        </authorList>
    </citation>
    <scope>NUCLEOTIDE SEQUENCE [LARGE SCALE GENOMIC DNA]</scope>
    <source>
        <strain evidence="14 15">NCIMB 14900</strain>
    </source>
</reference>
<dbReference type="InterPro" id="IPR041916">
    <property type="entry name" value="Anti_sigma_zinc_sf"/>
</dbReference>
<evidence type="ECO:0000259" key="12">
    <source>
        <dbReference type="Pfam" id="PF10099"/>
    </source>
</evidence>
<dbReference type="InterPro" id="IPR053877">
    <property type="entry name" value="RskA_N"/>
</dbReference>
<comment type="subcellular location">
    <subcellularLocation>
        <location evidence="2">Cell membrane</location>
    </subcellularLocation>
    <subcellularLocation>
        <location evidence="1">Membrane</location>
        <topology evidence="1">Single-pass membrane protein</topology>
    </subcellularLocation>
</comment>
<dbReference type="EMBL" id="CP142149">
    <property type="protein sequence ID" value="WSE34150.1"/>
    <property type="molecule type" value="Genomic_DNA"/>
</dbReference>
<dbReference type="RefSeq" id="WP_326836947.1">
    <property type="nucleotide sequence ID" value="NZ_CP142149.1"/>
</dbReference>
<dbReference type="Pfam" id="PF22618">
    <property type="entry name" value="RskA_N"/>
    <property type="match status" value="1"/>
</dbReference>
<keyword evidence="5 11" id="KW-1133">Transmembrane helix</keyword>
<dbReference type="Pfam" id="PF10099">
    <property type="entry name" value="RskA_C"/>
    <property type="match status" value="1"/>
</dbReference>
<feature type="domain" description="Anti-sigma K factor RskA C-terminal" evidence="12">
    <location>
        <begin position="94"/>
        <end position="226"/>
    </location>
</feature>
<keyword evidence="8" id="KW-0804">Transcription</keyword>
<evidence type="ECO:0000256" key="7">
    <source>
        <dbReference type="ARBA" id="ARBA00023136"/>
    </source>
</evidence>
<keyword evidence="7 11" id="KW-0472">Membrane</keyword>
<protein>
    <recommendedName>
        <fullName evidence="10">Regulator of SigK</fullName>
    </recommendedName>
    <alternativeName>
        <fullName evidence="9">Sigma-K anti-sigma factor RskA</fullName>
    </alternativeName>
</protein>
<dbReference type="InterPro" id="IPR018764">
    <property type="entry name" value="RskA_C"/>
</dbReference>
<feature type="domain" description="Anti-sigma-K factor RskA N-terminal" evidence="13">
    <location>
        <begin position="9"/>
        <end position="43"/>
    </location>
</feature>
<sequence length="235" mass="23680">MSIDDAHLFAGAYALDAVDDLERARFEKHLAECGQCAHEVTEFRQVAALLGAAVEVAPSPRLRSGVLAEVSRTRQVPPAPRRLPAARPWRTRAVVAVAVVAAIGGVVVGGSQLFGGGPEPSTVASAQHDVRLSGDAVSTTARAVGGGSASTDVSRALGKIVVTAQDLPALDAAHAYQVWLIGPRGPQSAGLLTADSGASVVAALPADADRVGITVEPAAGSPQPTTAGVVAVALP</sequence>
<evidence type="ECO:0000256" key="6">
    <source>
        <dbReference type="ARBA" id="ARBA00023015"/>
    </source>
</evidence>
<dbReference type="PANTHER" id="PTHR37461:SF1">
    <property type="entry name" value="ANTI-SIGMA-K FACTOR RSKA"/>
    <property type="match status" value="1"/>
</dbReference>
<evidence type="ECO:0000256" key="4">
    <source>
        <dbReference type="ARBA" id="ARBA00022692"/>
    </source>
</evidence>
<name>A0ABZ1IKX8_9PSEU</name>
<organism evidence="14 15">
    <name type="scientific">Amycolatopsis rhabdoformis</name>
    <dbReference type="NCBI Taxonomy" id="1448059"/>
    <lineage>
        <taxon>Bacteria</taxon>
        <taxon>Bacillati</taxon>
        <taxon>Actinomycetota</taxon>
        <taxon>Actinomycetes</taxon>
        <taxon>Pseudonocardiales</taxon>
        <taxon>Pseudonocardiaceae</taxon>
        <taxon>Amycolatopsis</taxon>
    </lineage>
</organism>
<evidence type="ECO:0000256" key="10">
    <source>
        <dbReference type="ARBA" id="ARBA00030803"/>
    </source>
</evidence>
<keyword evidence="6" id="KW-0805">Transcription regulation</keyword>
<dbReference type="PANTHER" id="PTHR37461">
    <property type="entry name" value="ANTI-SIGMA-K FACTOR RSKA"/>
    <property type="match status" value="1"/>
</dbReference>
<keyword evidence="15" id="KW-1185">Reference proteome</keyword>